<feature type="transmembrane region" description="Helical" evidence="5">
    <location>
        <begin position="31"/>
        <end position="51"/>
    </location>
</feature>
<evidence type="ECO:0000256" key="2">
    <source>
        <dbReference type="ARBA" id="ARBA00022692"/>
    </source>
</evidence>
<feature type="transmembrane region" description="Helical" evidence="5">
    <location>
        <begin position="228"/>
        <end position="248"/>
    </location>
</feature>
<sequence>MLYQKNWARAWLGLGLVWFLGAIALAPSNKIYQQGLVLFLWLPTLVLAWSARAVLVQAWKRQPALWMSVLLLLAWSGLSLAWSPAEDSGREIKRLLYILVFLLAFPLLAQLGLAKVRQLLLLGSGLLAIAALVSIVNFYGLQGKSLLARLAGIGEISHPILGAYVIGSAVLFLLYEPPQRRGLQLLWLVALACLGAFAMLSQSRGALLALVLTVTMAPLWFRDRHSQVFSILAVIATGLAVSAMYDLIAMRGSSFRPEIFHAVVDMIAAHPWTGLGLGAGYDVTAVGRHFDHTHNMFTHVAVEMGLPGMLLWVLVWLFTLGEIIRVRGTLFGKILLSFWVYSTLAMQFDAASLTGTPRAEWFISWLPVGLAMMLPWGRAENDACGKISGST</sequence>
<keyword evidence="4 5" id="KW-0472">Membrane</keyword>
<feature type="transmembrane region" description="Helical" evidence="5">
    <location>
        <begin position="205"/>
        <end position="221"/>
    </location>
</feature>
<proteinExistence type="predicted"/>
<dbReference type="RefSeq" id="WP_059394443.1">
    <property type="nucleotide sequence ID" value="NZ_BBQL01000005.1"/>
</dbReference>
<dbReference type="InterPro" id="IPR007016">
    <property type="entry name" value="O-antigen_ligase-rel_domated"/>
</dbReference>
<evidence type="ECO:0000256" key="4">
    <source>
        <dbReference type="ARBA" id="ARBA00023136"/>
    </source>
</evidence>
<keyword evidence="8" id="KW-0436">Ligase</keyword>
<dbReference type="AlphaFoldDB" id="A0A1X0ZFP2"/>
<dbReference type="GO" id="GO:0016874">
    <property type="term" value="F:ligase activity"/>
    <property type="evidence" value="ECO:0007669"/>
    <property type="project" value="UniProtKB-KW"/>
</dbReference>
<feature type="transmembrane region" description="Helical" evidence="5">
    <location>
        <begin position="95"/>
        <end position="113"/>
    </location>
</feature>
<feature type="transmembrane region" description="Helical" evidence="5">
    <location>
        <begin position="63"/>
        <end position="83"/>
    </location>
</feature>
<comment type="subcellular location">
    <subcellularLocation>
        <location evidence="1">Membrane</location>
        <topology evidence="1">Multi-pass membrane protein</topology>
    </subcellularLocation>
</comment>
<feature type="domain" description="O-antigen ligase-related" evidence="6">
    <location>
        <begin position="190"/>
        <end position="313"/>
    </location>
</feature>
<evidence type="ECO:0000259" key="6">
    <source>
        <dbReference type="Pfam" id="PF04932"/>
    </source>
</evidence>
<feature type="transmembrane region" description="Helical" evidence="5">
    <location>
        <begin position="156"/>
        <end position="175"/>
    </location>
</feature>
<reference evidence="8" key="2">
    <citation type="submission" date="2023-03" db="EMBL/GenBank/DDBJ databases">
        <title>Draft assemblies of triclosan tolerant bacteria isolated from returned activated sludge.</title>
        <authorList>
            <person name="Van Hamelsveld S."/>
        </authorList>
    </citation>
    <scope>NUCLEOTIDE SEQUENCE</scope>
    <source>
        <strain evidence="8">GW210012_S60</strain>
    </source>
</reference>
<name>A0A1X0ZFP2_PSEPU</name>
<evidence type="ECO:0000256" key="5">
    <source>
        <dbReference type="SAM" id="Phobius"/>
    </source>
</evidence>
<dbReference type="Proteomes" id="UP001217741">
    <property type="component" value="Unassembled WGS sequence"/>
</dbReference>
<feature type="transmembrane region" description="Helical" evidence="5">
    <location>
        <begin position="7"/>
        <end position="25"/>
    </location>
</feature>
<reference evidence="7 9" key="1">
    <citation type="submission" date="2019-12" db="EMBL/GenBank/DDBJ databases">
        <authorList>
            <person name="Woiski C."/>
        </authorList>
    </citation>
    <scope>NUCLEOTIDE SEQUENCE [LARGE SCALE GENOMIC DNA]</scope>
    <source>
        <strain evidence="7 9">BOE100</strain>
    </source>
</reference>
<protein>
    <submittedName>
        <fullName evidence="8">O-antigen ligase family protein</fullName>
    </submittedName>
    <submittedName>
        <fullName evidence="7">Polymerase</fullName>
    </submittedName>
</protein>
<feature type="transmembrane region" description="Helical" evidence="5">
    <location>
        <begin position="120"/>
        <end position="141"/>
    </location>
</feature>
<comment type="caution">
    <text evidence="7">The sequence shown here is derived from an EMBL/GenBank/DDBJ whole genome shotgun (WGS) entry which is preliminary data.</text>
</comment>
<feature type="transmembrane region" description="Helical" evidence="5">
    <location>
        <begin position="182"/>
        <end position="199"/>
    </location>
</feature>
<evidence type="ECO:0000313" key="9">
    <source>
        <dbReference type="Proteomes" id="UP000442695"/>
    </source>
</evidence>
<dbReference type="EMBL" id="WOWR01000002">
    <property type="protein sequence ID" value="KAF0256551.1"/>
    <property type="molecule type" value="Genomic_DNA"/>
</dbReference>
<dbReference type="InterPro" id="IPR051533">
    <property type="entry name" value="WaaL-like"/>
</dbReference>
<feature type="transmembrane region" description="Helical" evidence="5">
    <location>
        <begin position="296"/>
        <end position="318"/>
    </location>
</feature>
<evidence type="ECO:0000313" key="8">
    <source>
        <dbReference type="EMBL" id="MDF3868968.1"/>
    </source>
</evidence>
<evidence type="ECO:0000313" key="7">
    <source>
        <dbReference type="EMBL" id="KAF0256551.1"/>
    </source>
</evidence>
<gene>
    <name evidence="7" type="ORF">GN299_03405</name>
    <name evidence="8" type="ORF">P3W50_00600</name>
</gene>
<organism evidence="7 9">
    <name type="scientific">Pseudomonas putida</name>
    <name type="common">Arthrobacter siderocapsulatus</name>
    <dbReference type="NCBI Taxonomy" id="303"/>
    <lineage>
        <taxon>Bacteria</taxon>
        <taxon>Pseudomonadati</taxon>
        <taxon>Pseudomonadota</taxon>
        <taxon>Gammaproteobacteria</taxon>
        <taxon>Pseudomonadales</taxon>
        <taxon>Pseudomonadaceae</taxon>
        <taxon>Pseudomonas</taxon>
    </lineage>
</organism>
<dbReference type="GO" id="GO:0016020">
    <property type="term" value="C:membrane"/>
    <property type="evidence" value="ECO:0007669"/>
    <property type="project" value="UniProtKB-SubCell"/>
</dbReference>
<accession>A0A1X0ZFP2</accession>
<keyword evidence="2 5" id="KW-0812">Transmembrane</keyword>
<dbReference type="PANTHER" id="PTHR37422:SF13">
    <property type="entry name" value="LIPOPOLYSACCHARIDE BIOSYNTHESIS PROTEIN PA4999-RELATED"/>
    <property type="match status" value="1"/>
</dbReference>
<dbReference type="Pfam" id="PF04932">
    <property type="entry name" value="Wzy_C"/>
    <property type="match status" value="1"/>
</dbReference>
<evidence type="ECO:0000256" key="1">
    <source>
        <dbReference type="ARBA" id="ARBA00004141"/>
    </source>
</evidence>
<dbReference type="EMBL" id="JARJLO010000009">
    <property type="protein sequence ID" value="MDF3868968.1"/>
    <property type="molecule type" value="Genomic_DNA"/>
</dbReference>
<dbReference type="PANTHER" id="PTHR37422">
    <property type="entry name" value="TEICHURONIC ACID BIOSYNTHESIS PROTEIN TUAE"/>
    <property type="match status" value="1"/>
</dbReference>
<evidence type="ECO:0000256" key="3">
    <source>
        <dbReference type="ARBA" id="ARBA00022989"/>
    </source>
</evidence>
<keyword evidence="3 5" id="KW-1133">Transmembrane helix</keyword>
<dbReference type="Proteomes" id="UP000442695">
    <property type="component" value="Unassembled WGS sequence"/>
</dbReference>